<dbReference type="RefSeq" id="XP_064655528.1">
    <property type="nucleotide sequence ID" value="XM_064806202.1"/>
</dbReference>
<evidence type="ECO:0000256" key="3">
    <source>
        <dbReference type="ARBA" id="ARBA00022692"/>
    </source>
</evidence>
<feature type="transmembrane region" description="Helical" evidence="6">
    <location>
        <begin position="71"/>
        <end position="90"/>
    </location>
</feature>
<dbReference type="PANTHER" id="PTHR48022">
    <property type="entry name" value="PLASTIDIC GLUCOSE TRANSPORTER 4"/>
    <property type="match status" value="1"/>
</dbReference>
<dbReference type="InterPro" id="IPR050360">
    <property type="entry name" value="MFS_Sugar_Transporters"/>
</dbReference>
<dbReference type="EMBL" id="JAVRRT010000016">
    <property type="protein sequence ID" value="KAK5165444.1"/>
    <property type="molecule type" value="Genomic_DNA"/>
</dbReference>
<dbReference type="Proteomes" id="UP001337655">
    <property type="component" value="Unassembled WGS sequence"/>
</dbReference>
<dbReference type="GO" id="GO:0005351">
    <property type="term" value="F:carbohydrate:proton symporter activity"/>
    <property type="evidence" value="ECO:0007669"/>
    <property type="project" value="TreeGrafter"/>
</dbReference>
<dbReference type="InterPro" id="IPR005828">
    <property type="entry name" value="MFS_sugar_transport-like"/>
</dbReference>
<dbReference type="SUPFAM" id="SSF103473">
    <property type="entry name" value="MFS general substrate transporter"/>
    <property type="match status" value="1"/>
</dbReference>
<feature type="transmembrane region" description="Helical" evidence="6">
    <location>
        <begin position="426"/>
        <end position="444"/>
    </location>
</feature>
<gene>
    <name evidence="8" type="ORF">LTR77_008973</name>
</gene>
<evidence type="ECO:0000256" key="4">
    <source>
        <dbReference type="ARBA" id="ARBA00022989"/>
    </source>
</evidence>
<dbReference type="Gene3D" id="1.20.1250.20">
    <property type="entry name" value="MFS general substrate transporter like domains"/>
    <property type="match status" value="1"/>
</dbReference>
<dbReference type="GO" id="GO:0016020">
    <property type="term" value="C:membrane"/>
    <property type="evidence" value="ECO:0007669"/>
    <property type="project" value="UniProtKB-SubCell"/>
</dbReference>
<sequence length="447" mass="49585">MPLIEKGTFNPRYFSKYFTKHLALACGVVAVSTFNYAFDQQGFNSTQAMTPFDKQFGAWDEESETYVLPTYYLSLLNSLVYVGFAAGAWIGSIISSHYGRRMTFFCMSLWTLVTATILVTSGVSLNKRQLLVARVLNYIYIGMELSNVSVYMSEVVPAPIRGLMVGSYQLSLGIGGLIINGICRGTSTIPNNNSWMIAYWLYYVIPPFVASAIWFIPESSRWLLMHDRHEEALRNLTLLRGEGHEIAAEAELELIRASLLEESDQGSWADIFKGHNCRRTGVVVGVAFFFQATGQVFSGHYGAVFVKSLGTVNPWEITVSQSAINTVTSLIGILLLDLVVRLALVRLFIDEHGRVGCAATYLVLGQPGYRGDDAVFQIYAETPASRLRDNTVRLGATVNIVTIFVVSFTLPYLLDKPGANPQSKVGFIYGGVCFVALIWGYFYLPEL</sequence>
<dbReference type="Pfam" id="PF00083">
    <property type="entry name" value="Sugar_tr"/>
    <property type="match status" value="2"/>
</dbReference>
<dbReference type="PANTHER" id="PTHR48022:SF10">
    <property type="entry name" value="MAJOR FACILITATOR SUPERFAMILY (MFS) PROFILE DOMAIN-CONTAINING PROTEIN"/>
    <property type="match status" value="1"/>
</dbReference>
<evidence type="ECO:0000256" key="5">
    <source>
        <dbReference type="ARBA" id="ARBA00023136"/>
    </source>
</evidence>
<dbReference type="PROSITE" id="PS50850">
    <property type="entry name" value="MFS"/>
    <property type="match status" value="1"/>
</dbReference>
<accession>A0AAV9NZS8</accession>
<reference evidence="8 9" key="1">
    <citation type="submission" date="2023-08" db="EMBL/GenBank/DDBJ databases">
        <title>Black Yeasts Isolated from many extreme environments.</title>
        <authorList>
            <person name="Coleine C."/>
            <person name="Stajich J.E."/>
            <person name="Selbmann L."/>
        </authorList>
    </citation>
    <scope>NUCLEOTIDE SEQUENCE [LARGE SCALE GENOMIC DNA]</scope>
    <source>
        <strain evidence="8 9">CCFEE 5935</strain>
    </source>
</reference>
<feature type="transmembrane region" description="Helical" evidence="6">
    <location>
        <begin position="21"/>
        <end position="38"/>
    </location>
</feature>
<comment type="similarity">
    <text evidence="2">Belongs to the major facilitator superfamily. Sugar transporter (TC 2.A.1.1) family.</text>
</comment>
<feature type="transmembrane region" description="Helical" evidence="6">
    <location>
        <begin position="194"/>
        <end position="216"/>
    </location>
</feature>
<feature type="domain" description="Major facilitator superfamily (MFS) profile" evidence="7">
    <location>
        <begin position="25"/>
        <end position="447"/>
    </location>
</feature>
<name>A0AAV9NZS8_9PEZI</name>
<feature type="transmembrane region" description="Helical" evidence="6">
    <location>
        <begin position="163"/>
        <end position="182"/>
    </location>
</feature>
<comment type="subcellular location">
    <subcellularLocation>
        <location evidence="1">Membrane</location>
        <topology evidence="1">Multi-pass membrane protein</topology>
    </subcellularLocation>
</comment>
<keyword evidence="4 6" id="KW-1133">Transmembrane helix</keyword>
<keyword evidence="5 6" id="KW-0472">Membrane</keyword>
<dbReference type="InterPro" id="IPR020846">
    <property type="entry name" value="MFS_dom"/>
</dbReference>
<evidence type="ECO:0000256" key="2">
    <source>
        <dbReference type="ARBA" id="ARBA00010992"/>
    </source>
</evidence>
<protein>
    <recommendedName>
        <fullName evidence="7">Major facilitator superfamily (MFS) profile domain-containing protein</fullName>
    </recommendedName>
</protein>
<dbReference type="GeneID" id="89930305"/>
<comment type="caution">
    <text evidence="8">The sequence shown here is derived from an EMBL/GenBank/DDBJ whole genome shotgun (WGS) entry which is preliminary data.</text>
</comment>
<organism evidence="8 9">
    <name type="scientific">Saxophila tyrrhenica</name>
    <dbReference type="NCBI Taxonomy" id="1690608"/>
    <lineage>
        <taxon>Eukaryota</taxon>
        <taxon>Fungi</taxon>
        <taxon>Dikarya</taxon>
        <taxon>Ascomycota</taxon>
        <taxon>Pezizomycotina</taxon>
        <taxon>Dothideomycetes</taxon>
        <taxon>Dothideomycetidae</taxon>
        <taxon>Mycosphaerellales</taxon>
        <taxon>Extremaceae</taxon>
        <taxon>Saxophila</taxon>
    </lineage>
</organism>
<feature type="transmembrane region" description="Helical" evidence="6">
    <location>
        <begin position="394"/>
        <end position="414"/>
    </location>
</feature>
<proteinExistence type="inferred from homology"/>
<feature type="transmembrane region" description="Helical" evidence="6">
    <location>
        <begin position="323"/>
        <end position="344"/>
    </location>
</feature>
<keyword evidence="3 6" id="KW-0812">Transmembrane</keyword>
<evidence type="ECO:0000313" key="8">
    <source>
        <dbReference type="EMBL" id="KAK5165444.1"/>
    </source>
</evidence>
<evidence type="ECO:0000256" key="6">
    <source>
        <dbReference type="SAM" id="Phobius"/>
    </source>
</evidence>
<dbReference type="InterPro" id="IPR036259">
    <property type="entry name" value="MFS_trans_sf"/>
</dbReference>
<evidence type="ECO:0000256" key="1">
    <source>
        <dbReference type="ARBA" id="ARBA00004141"/>
    </source>
</evidence>
<evidence type="ECO:0000259" key="7">
    <source>
        <dbReference type="PROSITE" id="PS50850"/>
    </source>
</evidence>
<keyword evidence="9" id="KW-1185">Reference proteome</keyword>
<evidence type="ECO:0000313" key="9">
    <source>
        <dbReference type="Proteomes" id="UP001337655"/>
    </source>
</evidence>
<feature type="transmembrane region" description="Helical" evidence="6">
    <location>
        <begin position="131"/>
        <end position="151"/>
    </location>
</feature>
<feature type="transmembrane region" description="Helical" evidence="6">
    <location>
        <begin position="282"/>
        <end position="303"/>
    </location>
</feature>
<feature type="transmembrane region" description="Helical" evidence="6">
    <location>
        <begin position="102"/>
        <end position="125"/>
    </location>
</feature>
<dbReference type="AlphaFoldDB" id="A0AAV9NZS8"/>